<dbReference type="Pfam" id="PF12697">
    <property type="entry name" value="Abhydrolase_6"/>
    <property type="match status" value="1"/>
</dbReference>
<proteinExistence type="predicted"/>
<evidence type="ECO:0000259" key="1">
    <source>
        <dbReference type="Pfam" id="PF12697"/>
    </source>
</evidence>
<keyword evidence="3" id="KW-1185">Reference proteome</keyword>
<dbReference type="InterPro" id="IPR050266">
    <property type="entry name" value="AB_hydrolase_sf"/>
</dbReference>
<organism evidence="2 3">
    <name type="scientific">Dyadobacter flavalbus</name>
    <dbReference type="NCBI Taxonomy" id="2579942"/>
    <lineage>
        <taxon>Bacteria</taxon>
        <taxon>Pseudomonadati</taxon>
        <taxon>Bacteroidota</taxon>
        <taxon>Cytophagia</taxon>
        <taxon>Cytophagales</taxon>
        <taxon>Spirosomataceae</taxon>
        <taxon>Dyadobacter</taxon>
    </lineage>
</organism>
<dbReference type="EMBL" id="VBSN01000066">
    <property type="protein sequence ID" value="KAA6436569.1"/>
    <property type="molecule type" value="Genomic_DNA"/>
</dbReference>
<reference evidence="2 3" key="1">
    <citation type="submission" date="2019-05" db="EMBL/GenBank/DDBJ databases">
        <authorList>
            <person name="Qu J.-H."/>
        </authorList>
    </citation>
    <scope>NUCLEOTIDE SEQUENCE [LARGE SCALE GENOMIC DNA]</scope>
    <source>
        <strain evidence="2 3">NS28</strain>
    </source>
</reference>
<dbReference type="Gene3D" id="3.40.50.1820">
    <property type="entry name" value="alpha/beta hydrolase"/>
    <property type="match status" value="1"/>
</dbReference>
<dbReference type="InterPro" id="IPR000073">
    <property type="entry name" value="AB_hydrolase_1"/>
</dbReference>
<dbReference type="Proteomes" id="UP000323994">
    <property type="component" value="Unassembled WGS sequence"/>
</dbReference>
<dbReference type="PRINTS" id="PR00111">
    <property type="entry name" value="ABHYDROLASE"/>
</dbReference>
<comment type="caution">
    <text evidence="2">The sequence shown here is derived from an EMBL/GenBank/DDBJ whole genome shotgun (WGS) entry which is preliminary data.</text>
</comment>
<accession>A0A5M8QKI8</accession>
<dbReference type="OrthoDB" id="252464at2"/>
<evidence type="ECO:0000313" key="2">
    <source>
        <dbReference type="EMBL" id="KAA6436569.1"/>
    </source>
</evidence>
<sequence length="247" mass="28033">MICIMNLHRKTLVLLHGHGIDDSIWDKLDAEVNDTYTVIRPNISLFTSCQSVEEYADELYRFLTNANIQKCCLIGHSMGGYIALAFAEKYPEMLIGLGLFHSTAYADDEAKKHQRNQTIELLKNHGTEAFVKNSAPNMFGERYKEQYPERVKSHIEYFKKLPAEALIAGLVAMRKRPDRTAVLASVPFPVLFIIGVQDKLIPFESALNLSEYPKKSYPFILGEAAHMGMVESPDATARIVNWYMDKI</sequence>
<dbReference type="GO" id="GO:0016787">
    <property type="term" value="F:hydrolase activity"/>
    <property type="evidence" value="ECO:0007669"/>
    <property type="project" value="UniProtKB-KW"/>
</dbReference>
<feature type="domain" description="AB hydrolase-1" evidence="1">
    <location>
        <begin position="12"/>
        <end position="238"/>
    </location>
</feature>
<keyword evidence="2" id="KW-0378">Hydrolase</keyword>
<name>A0A5M8QKI8_9BACT</name>
<dbReference type="InterPro" id="IPR029058">
    <property type="entry name" value="AB_hydrolase_fold"/>
</dbReference>
<protein>
    <submittedName>
        <fullName evidence="2">Alpha/beta hydrolase</fullName>
    </submittedName>
</protein>
<gene>
    <name evidence="2" type="ORF">FEM33_20685</name>
</gene>
<dbReference type="AlphaFoldDB" id="A0A5M8QKI8"/>
<evidence type="ECO:0000313" key="3">
    <source>
        <dbReference type="Proteomes" id="UP000323994"/>
    </source>
</evidence>
<dbReference type="PANTHER" id="PTHR43798">
    <property type="entry name" value="MONOACYLGLYCEROL LIPASE"/>
    <property type="match status" value="1"/>
</dbReference>
<dbReference type="SUPFAM" id="SSF53474">
    <property type="entry name" value="alpha/beta-Hydrolases"/>
    <property type="match status" value="1"/>
</dbReference>